<evidence type="ECO:0000259" key="12">
    <source>
        <dbReference type="Pfam" id="PF08543"/>
    </source>
</evidence>
<accession>A0ABY6Z9N7</accession>
<evidence type="ECO:0000256" key="1">
    <source>
        <dbReference type="ARBA" id="ARBA00000151"/>
    </source>
</evidence>
<dbReference type="Pfam" id="PF08543">
    <property type="entry name" value="Phos_pyr_kin"/>
    <property type="match status" value="1"/>
</dbReference>
<dbReference type="InterPro" id="IPR004399">
    <property type="entry name" value="HMP/HMP-P_kinase_dom"/>
</dbReference>
<keyword evidence="13" id="KW-0418">Kinase</keyword>
<evidence type="ECO:0000256" key="11">
    <source>
        <dbReference type="ARBA" id="ARBA00043176"/>
    </source>
</evidence>
<evidence type="ECO:0000256" key="10">
    <source>
        <dbReference type="ARBA" id="ARBA00042102"/>
    </source>
</evidence>
<protein>
    <recommendedName>
        <fullName evidence="7">Hydroxymethylpyrimidine/phosphomethylpyrimidine kinase</fullName>
        <ecNumber evidence="5">2.7.1.49</ecNumber>
        <ecNumber evidence="6">2.7.4.7</ecNumber>
    </recommendedName>
    <alternativeName>
        <fullName evidence="10">Hydroxymethylpyrimidine kinase</fullName>
    </alternativeName>
    <alternativeName>
        <fullName evidence="11">Hydroxymethylpyrimidine phosphate kinase</fullName>
    </alternativeName>
</protein>
<dbReference type="NCBIfam" id="TIGR00097">
    <property type="entry name" value="HMP-P_kinase"/>
    <property type="match status" value="1"/>
</dbReference>
<dbReference type="Proteomes" id="UP001164803">
    <property type="component" value="Chromosome"/>
</dbReference>
<evidence type="ECO:0000256" key="6">
    <source>
        <dbReference type="ARBA" id="ARBA00012963"/>
    </source>
</evidence>
<keyword evidence="14" id="KW-1185">Reference proteome</keyword>
<dbReference type="GO" id="GO:0008972">
    <property type="term" value="F:phosphomethylpyrimidine kinase activity"/>
    <property type="evidence" value="ECO:0007669"/>
    <property type="project" value="UniProtKB-EC"/>
</dbReference>
<keyword evidence="13" id="KW-0808">Transferase</keyword>
<reference evidence="13" key="1">
    <citation type="submission" date="2022-08" db="EMBL/GenBank/DDBJ databases">
        <title>Alicyclobacillus dauci DSM2870, complete genome.</title>
        <authorList>
            <person name="Wang Q."/>
            <person name="Cai R."/>
            <person name="Wang Z."/>
        </authorList>
    </citation>
    <scope>NUCLEOTIDE SEQUENCE</scope>
    <source>
        <strain evidence="13">DSM 28700</strain>
    </source>
</reference>
<dbReference type="PANTHER" id="PTHR20858:SF17">
    <property type="entry name" value="HYDROXYMETHYLPYRIMIDINE_PHOSPHOMETHYLPYRIMIDINE KINASE THI20-RELATED"/>
    <property type="match status" value="1"/>
</dbReference>
<evidence type="ECO:0000256" key="8">
    <source>
        <dbReference type="ARBA" id="ARBA00022977"/>
    </source>
</evidence>
<gene>
    <name evidence="13" type="primary">thiD</name>
    <name evidence="13" type="ORF">NZD86_18160</name>
</gene>
<dbReference type="EC" id="2.7.4.7" evidence="6"/>
<keyword evidence="8" id="KW-0784">Thiamine biosynthesis</keyword>
<evidence type="ECO:0000256" key="2">
    <source>
        <dbReference type="ARBA" id="ARBA00000565"/>
    </source>
</evidence>
<evidence type="ECO:0000313" key="14">
    <source>
        <dbReference type="Proteomes" id="UP001164803"/>
    </source>
</evidence>
<comment type="catalytic activity">
    <reaction evidence="2">
        <text>4-amino-2-methyl-5-(phosphooxymethyl)pyrimidine + ATP = 4-amino-2-methyl-5-(diphosphooxymethyl)pyrimidine + ADP</text>
        <dbReference type="Rhea" id="RHEA:19893"/>
        <dbReference type="ChEBI" id="CHEBI:30616"/>
        <dbReference type="ChEBI" id="CHEBI:57841"/>
        <dbReference type="ChEBI" id="CHEBI:58354"/>
        <dbReference type="ChEBI" id="CHEBI:456216"/>
        <dbReference type="EC" id="2.7.4.7"/>
    </reaction>
</comment>
<sequence>MEAVIVNGHTVRALTIAGSDSGGGAGIQADLKTMHQFGVYGMSVVTAVTAQNTLGVQGVHELDAEFVQMQMDSVLDDIGTDAAKTGMLANESIIHAVVDGLEKHAVPYLVVDPVMVAKGGAPLISPEAIDALRERLVPRADVITPNIPEASVLCGHPLETWDEYHRAAEQLAKAGAQTVVIKGGHMSPFQSTSTPWGRNIIDPVSVDIVFCNGDYTYFLTKRIDTRKTHGTGCTYSAAITSMLARGYSVLDAIAVAKAFIFQAIEGAKDWDVGQGHGPTDHFANVPLGSSVEPGGAYLCDGLPWVRLDQ</sequence>
<comment type="catalytic activity">
    <reaction evidence="1">
        <text>4-amino-5-hydroxymethyl-2-methylpyrimidine + ATP = 4-amino-2-methyl-5-(phosphooxymethyl)pyrimidine + ADP + H(+)</text>
        <dbReference type="Rhea" id="RHEA:23096"/>
        <dbReference type="ChEBI" id="CHEBI:15378"/>
        <dbReference type="ChEBI" id="CHEBI:16892"/>
        <dbReference type="ChEBI" id="CHEBI:30616"/>
        <dbReference type="ChEBI" id="CHEBI:58354"/>
        <dbReference type="ChEBI" id="CHEBI:456216"/>
        <dbReference type="EC" id="2.7.1.49"/>
    </reaction>
</comment>
<dbReference type="InterPro" id="IPR029056">
    <property type="entry name" value="Ribokinase-like"/>
</dbReference>
<dbReference type="GO" id="GO:0008902">
    <property type="term" value="F:hydroxymethylpyrimidine kinase activity"/>
    <property type="evidence" value="ECO:0007669"/>
    <property type="project" value="UniProtKB-EC"/>
</dbReference>
<evidence type="ECO:0000256" key="7">
    <source>
        <dbReference type="ARBA" id="ARBA00019161"/>
    </source>
</evidence>
<dbReference type="InterPro" id="IPR013749">
    <property type="entry name" value="PM/HMP-P_kinase-1"/>
</dbReference>
<evidence type="ECO:0000256" key="4">
    <source>
        <dbReference type="ARBA" id="ARBA00009879"/>
    </source>
</evidence>
<dbReference type="Gene3D" id="3.40.1190.20">
    <property type="match status" value="1"/>
</dbReference>
<dbReference type="PANTHER" id="PTHR20858">
    <property type="entry name" value="PHOSPHOMETHYLPYRIMIDINE KINASE"/>
    <property type="match status" value="1"/>
</dbReference>
<comment type="similarity">
    <text evidence="4">Belongs to the ThiD family.</text>
</comment>
<proteinExistence type="inferred from homology"/>
<evidence type="ECO:0000256" key="5">
    <source>
        <dbReference type="ARBA" id="ARBA00012135"/>
    </source>
</evidence>
<dbReference type="EC" id="2.7.1.49" evidence="5"/>
<evidence type="ECO:0000256" key="3">
    <source>
        <dbReference type="ARBA" id="ARBA00004769"/>
    </source>
</evidence>
<dbReference type="EMBL" id="CP104064">
    <property type="protein sequence ID" value="WAH39262.1"/>
    <property type="molecule type" value="Genomic_DNA"/>
</dbReference>
<evidence type="ECO:0000313" key="13">
    <source>
        <dbReference type="EMBL" id="WAH39262.1"/>
    </source>
</evidence>
<comment type="pathway">
    <text evidence="3">Cofactor biosynthesis; thiamine diphosphate biosynthesis; 4-amino-2-methyl-5-diphosphomethylpyrimidine from 5-amino-1-(5-phospho-D-ribosyl)imidazole: step 3/3.</text>
</comment>
<dbReference type="CDD" id="cd01169">
    <property type="entry name" value="HMPP_kinase"/>
    <property type="match status" value="1"/>
</dbReference>
<name>A0ABY6Z9N7_9BACL</name>
<feature type="domain" description="Pyridoxamine kinase/Phosphomethylpyrimidine kinase" evidence="12">
    <location>
        <begin position="20"/>
        <end position="280"/>
    </location>
</feature>
<comment type="pathway">
    <text evidence="9">Cofactor biosynthesis; thiamine diphosphate biosynthesis; 4-amino-2-methyl-5-diphosphomethylpyrimidine from 5-amino-1-(5-phospho-D-ribosyl)imidazole: step 2/3.</text>
</comment>
<dbReference type="RefSeq" id="WP_268046930.1">
    <property type="nucleotide sequence ID" value="NZ_CP104064.1"/>
</dbReference>
<organism evidence="13 14">
    <name type="scientific">Alicyclobacillus dauci</name>
    <dbReference type="NCBI Taxonomy" id="1475485"/>
    <lineage>
        <taxon>Bacteria</taxon>
        <taxon>Bacillati</taxon>
        <taxon>Bacillota</taxon>
        <taxon>Bacilli</taxon>
        <taxon>Bacillales</taxon>
        <taxon>Alicyclobacillaceae</taxon>
        <taxon>Alicyclobacillus</taxon>
    </lineage>
</organism>
<dbReference type="SUPFAM" id="SSF53613">
    <property type="entry name" value="Ribokinase-like"/>
    <property type="match status" value="1"/>
</dbReference>
<evidence type="ECO:0000256" key="9">
    <source>
        <dbReference type="ARBA" id="ARBA00037917"/>
    </source>
</evidence>